<dbReference type="GO" id="GO:0071949">
    <property type="term" value="F:FAD binding"/>
    <property type="evidence" value="ECO:0007669"/>
    <property type="project" value="InterPro"/>
</dbReference>
<dbReference type="EMBL" id="JAGQKY010000130">
    <property type="protein sequence ID" value="MCA9397755.1"/>
    <property type="molecule type" value="Genomic_DNA"/>
</dbReference>
<accession>A0A955LW90</accession>
<keyword evidence="5" id="KW-0809">Transit peptide</keyword>
<dbReference type="InterPro" id="IPR016164">
    <property type="entry name" value="FAD-linked_Oxase-like_C"/>
</dbReference>
<dbReference type="Proteomes" id="UP000699691">
    <property type="component" value="Unassembled WGS sequence"/>
</dbReference>
<comment type="cofactor">
    <cofactor evidence="1">
        <name>FAD</name>
        <dbReference type="ChEBI" id="CHEBI:57692"/>
    </cofactor>
</comment>
<dbReference type="SUPFAM" id="SSF56176">
    <property type="entry name" value="FAD-binding/transporter-associated domain-like"/>
    <property type="match status" value="1"/>
</dbReference>
<evidence type="ECO:0000313" key="10">
    <source>
        <dbReference type="Proteomes" id="UP000699691"/>
    </source>
</evidence>
<dbReference type="InterPro" id="IPR016169">
    <property type="entry name" value="FAD-bd_PCMH_sub2"/>
</dbReference>
<feature type="non-terminal residue" evidence="9">
    <location>
        <position position="394"/>
    </location>
</feature>
<evidence type="ECO:0000256" key="6">
    <source>
        <dbReference type="ARBA" id="ARBA00023002"/>
    </source>
</evidence>
<dbReference type="PANTHER" id="PTHR11748:SF111">
    <property type="entry name" value="D-LACTATE DEHYDROGENASE, MITOCHONDRIAL-RELATED"/>
    <property type="match status" value="1"/>
</dbReference>
<evidence type="ECO:0000256" key="5">
    <source>
        <dbReference type="ARBA" id="ARBA00022946"/>
    </source>
</evidence>
<organism evidence="9 10">
    <name type="scientific">candidate division WWE3 bacterium</name>
    <dbReference type="NCBI Taxonomy" id="2053526"/>
    <lineage>
        <taxon>Bacteria</taxon>
        <taxon>Katanobacteria</taxon>
    </lineage>
</organism>
<reference evidence="9" key="2">
    <citation type="journal article" date="2021" name="Microbiome">
        <title>Successional dynamics and alternative stable states in a saline activated sludge microbial community over 9 years.</title>
        <authorList>
            <person name="Wang Y."/>
            <person name="Ye J."/>
            <person name="Ju F."/>
            <person name="Liu L."/>
            <person name="Boyd J.A."/>
            <person name="Deng Y."/>
            <person name="Parks D.H."/>
            <person name="Jiang X."/>
            <person name="Yin X."/>
            <person name="Woodcroft B.J."/>
            <person name="Tyson G.W."/>
            <person name="Hugenholtz P."/>
            <person name="Polz M.F."/>
            <person name="Zhang T."/>
        </authorList>
    </citation>
    <scope>NUCLEOTIDE SEQUENCE</scope>
    <source>
        <strain evidence="9">HKST-UBA02</strain>
    </source>
</reference>
<evidence type="ECO:0000256" key="2">
    <source>
        <dbReference type="ARBA" id="ARBA00008000"/>
    </source>
</evidence>
<dbReference type="GO" id="GO:0004458">
    <property type="term" value="F:D-lactate dehydrogenase (cytochrome) activity"/>
    <property type="evidence" value="ECO:0007669"/>
    <property type="project" value="UniProtKB-EC"/>
</dbReference>
<dbReference type="InterPro" id="IPR004113">
    <property type="entry name" value="FAD-bd_oxidored_4_C"/>
</dbReference>
<keyword evidence="3" id="KW-0285">Flavoprotein</keyword>
<dbReference type="PROSITE" id="PS51387">
    <property type="entry name" value="FAD_PCMH"/>
    <property type="match status" value="1"/>
</dbReference>
<keyword evidence="6" id="KW-0560">Oxidoreductase</keyword>
<sequence length="394" mass="43823">MQKILTQIEEAIQGDLTTKQNYLDYYSTDGSIFELTPTAICFPKDSVDIQNIVTIIHDAAKQGHYLPITPRGKGTDQGGGPLGTGLIMDFTRYMNQILEIGDDYVRVQPGVRYGELQDALKKRGRYLPPYPASLEICSIGGAVANNSAGEKTVKYGATRHYVKNLHVVLSNGDMIQTEKLTRRQLGVRKRQDSFLGKIYKQIHTIITDNEDVIDTHRPHVTKNSSGYALWEIEKWGMFDLAQLITGSQGTLGIVTEIILETMPLPESSDVVLAVSHYDSLQAAGNAIRELHELEPSALEVVDQNLLKLVLKQNPTLLDGLLPKELPAIILLTEFDNDSKNETAKKMASAVSTFDKYAFSWVKKEDPAEQARLWKLRRSAAAVMWTIPGSKKALP</sequence>
<evidence type="ECO:0000256" key="7">
    <source>
        <dbReference type="ARBA" id="ARBA00038897"/>
    </source>
</evidence>
<evidence type="ECO:0000256" key="1">
    <source>
        <dbReference type="ARBA" id="ARBA00001974"/>
    </source>
</evidence>
<dbReference type="GO" id="GO:0008720">
    <property type="term" value="F:D-lactate dehydrogenase (NAD+) activity"/>
    <property type="evidence" value="ECO:0007669"/>
    <property type="project" value="TreeGrafter"/>
</dbReference>
<dbReference type="InterPro" id="IPR016166">
    <property type="entry name" value="FAD-bd_PCMH"/>
</dbReference>
<dbReference type="Gene3D" id="3.30.465.10">
    <property type="match status" value="2"/>
</dbReference>
<comment type="caution">
    <text evidence="9">The sequence shown here is derived from an EMBL/GenBank/DDBJ whole genome shotgun (WGS) entry which is preliminary data.</text>
</comment>
<evidence type="ECO:0000259" key="8">
    <source>
        <dbReference type="PROSITE" id="PS51387"/>
    </source>
</evidence>
<gene>
    <name evidence="9" type="ORF">KC573_02910</name>
</gene>
<dbReference type="GO" id="GO:1903457">
    <property type="term" value="P:lactate catabolic process"/>
    <property type="evidence" value="ECO:0007669"/>
    <property type="project" value="TreeGrafter"/>
</dbReference>
<proteinExistence type="inferred from homology"/>
<keyword evidence="4" id="KW-0274">FAD</keyword>
<reference evidence="9" key="1">
    <citation type="submission" date="2020-04" db="EMBL/GenBank/DDBJ databases">
        <authorList>
            <person name="Zhang T."/>
        </authorList>
    </citation>
    <scope>NUCLEOTIDE SEQUENCE</scope>
    <source>
        <strain evidence="9">HKST-UBA02</strain>
    </source>
</reference>
<dbReference type="AlphaFoldDB" id="A0A955LW90"/>
<dbReference type="InterPro" id="IPR036318">
    <property type="entry name" value="FAD-bd_PCMH-like_sf"/>
</dbReference>
<name>A0A955LW90_UNCKA</name>
<dbReference type="Gene3D" id="3.30.70.2190">
    <property type="match status" value="1"/>
</dbReference>
<dbReference type="EC" id="1.1.2.4" evidence="7"/>
<evidence type="ECO:0000313" key="9">
    <source>
        <dbReference type="EMBL" id="MCA9397755.1"/>
    </source>
</evidence>
<evidence type="ECO:0000256" key="3">
    <source>
        <dbReference type="ARBA" id="ARBA00022630"/>
    </source>
</evidence>
<protein>
    <recommendedName>
        <fullName evidence="7">D-lactate dehydrogenase (cytochrome)</fullName>
        <ecNumber evidence="7">1.1.2.4</ecNumber>
    </recommendedName>
</protein>
<dbReference type="PANTHER" id="PTHR11748">
    <property type="entry name" value="D-LACTATE DEHYDROGENASE"/>
    <property type="match status" value="1"/>
</dbReference>
<evidence type="ECO:0000256" key="4">
    <source>
        <dbReference type="ARBA" id="ARBA00022827"/>
    </source>
</evidence>
<dbReference type="InterPro" id="IPR006094">
    <property type="entry name" value="Oxid_FAD_bind_N"/>
</dbReference>
<dbReference type="Pfam" id="PF01565">
    <property type="entry name" value="FAD_binding_4"/>
    <property type="match status" value="1"/>
</dbReference>
<dbReference type="Pfam" id="PF02913">
    <property type="entry name" value="FAD-oxidase_C"/>
    <property type="match status" value="1"/>
</dbReference>
<dbReference type="SUPFAM" id="SSF55103">
    <property type="entry name" value="FAD-linked oxidases, C-terminal domain"/>
    <property type="match status" value="1"/>
</dbReference>
<feature type="domain" description="FAD-binding PCMH-type" evidence="8">
    <location>
        <begin position="33"/>
        <end position="264"/>
    </location>
</feature>
<comment type="similarity">
    <text evidence="2">Belongs to the FAD-binding oxidoreductase/transferase type 4 family.</text>
</comment>